<dbReference type="AlphaFoldDB" id="A0A2R4CGN1"/>
<feature type="compositionally biased region" description="Pro residues" evidence="1">
    <location>
        <begin position="1"/>
        <end position="48"/>
    </location>
</feature>
<organism evidence="2 3">
    <name type="scientific">Pseudoduganella armeniaca</name>
    <dbReference type="NCBI Taxonomy" id="2072590"/>
    <lineage>
        <taxon>Bacteria</taxon>
        <taxon>Pseudomonadati</taxon>
        <taxon>Pseudomonadota</taxon>
        <taxon>Betaproteobacteria</taxon>
        <taxon>Burkholderiales</taxon>
        <taxon>Oxalobacteraceae</taxon>
        <taxon>Telluria group</taxon>
        <taxon>Pseudoduganella</taxon>
    </lineage>
</organism>
<reference evidence="2 3" key="1">
    <citation type="submission" date="2018-03" db="EMBL/GenBank/DDBJ databases">
        <title>Massilia armeniaca sp. nov., isolated from desert soil.</title>
        <authorList>
            <person name="Huang H."/>
            <person name="Ren M."/>
        </authorList>
    </citation>
    <scope>NUCLEOTIDE SEQUENCE [LARGE SCALE GENOMIC DNA]</scope>
    <source>
        <strain evidence="2 3">ZMN-3</strain>
    </source>
</reference>
<evidence type="ECO:0000256" key="1">
    <source>
        <dbReference type="SAM" id="MobiDB-lite"/>
    </source>
</evidence>
<dbReference type="PRINTS" id="PR01218">
    <property type="entry name" value="PSTLEXTENSIN"/>
</dbReference>
<evidence type="ECO:0000313" key="2">
    <source>
        <dbReference type="EMBL" id="AVR98823.1"/>
    </source>
</evidence>
<keyword evidence="3" id="KW-1185">Reference proteome</keyword>
<sequence length="111" mass="11059">MTVPPAPALPPPVPVPPAAPAPVPAPPAPPLLPPLPPLLPPPLPPAPSWPGHGMPVNGSPPGAGSGFSLPMLLTSSILCVGQISPSKPEGFSPAFSRAAQVKSIQLLPRPL</sequence>
<name>A0A2R4CGN1_9BURK</name>
<dbReference type="InterPro" id="IPR003882">
    <property type="entry name" value="Pistil_extensin"/>
</dbReference>
<dbReference type="EMBL" id="CP028324">
    <property type="protein sequence ID" value="AVR98823.1"/>
    <property type="molecule type" value="Genomic_DNA"/>
</dbReference>
<feature type="region of interest" description="Disordered" evidence="1">
    <location>
        <begin position="1"/>
        <end position="67"/>
    </location>
</feature>
<evidence type="ECO:0000313" key="3">
    <source>
        <dbReference type="Proteomes" id="UP000240505"/>
    </source>
</evidence>
<accession>A0A2R4CGN1</accession>
<proteinExistence type="predicted"/>
<dbReference type="Proteomes" id="UP000240505">
    <property type="component" value="Chromosome"/>
</dbReference>
<gene>
    <name evidence="2" type="ORF">C9I28_26790</name>
</gene>
<dbReference type="KEGG" id="masz:C9I28_26790"/>
<protein>
    <submittedName>
        <fullName evidence="2">Uncharacterized protein</fullName>
    </submittedName>
</protein>